<keyword evidence="1" id="KW-0547">Nucleotide-binding</keyword>
<dbReference type="Proteomes" id="UP001567538">
    <property type="component" value="Unassembled WGS sequence"/>
</dbReference>
<dbReference type="Gene3D" id="3.40.50.300">
    <property type="entry name" value="P-loop containing nucleotide triphosphate hydrolases"/>
    <property type="match status" value="1"/>
</dbReference>
<gene>
    <name evidence="1" type="ORF">AAHA92_32606</name>
</gene>
<dbReference type="PANTHER" id="PTHR11472:SF47">
    <property type="entry name" value="FANCONI ANEMIA GROUP J PROTEIN"/>
    <property type="match status" value="1"/>
</dbReference>
<reference evidence="1 2" key="1">
    <citation type="submission" date="2024-06" db="EMBL/GenBank/DDBJ databases">
        <title>A chromosome level genome sequence of Diviner's sage (Salvia divinorum).</title>
        <authorList>
            <person name="Ford S.A."/>
            <person name="Ro D.-K."/>
            <person name="Ness R.W."/>
            <person name="Phillips M.A."/>
        </authorList>
    </citation>
    <scope>NUCLEOTIDE SEQUENCE [LARGE SCALE GENOMIC DNA]</scope>
    <source>
        <strain evidence="1">SAF-2024a</strain>
        <tissue evidence="1">Leaf</tissue>
    </source>
</reference>
<keyword evidence="1" id="KW-0378">Hydrolase</keyword>
<dbReference type="GO" id="GO:0016787">
    <property type="term" value="F:hydrolase activity"/>
    <property type="evidence" value="ECO:0007669"/>
    <property type="project" value="UniProtKB-KW"/>
</dbReference>
<comment type="caution">
    <text evidence="1">The sequence shown here is derived from an EMBL/GenBank/DDBJ whole genome shotgun (WGS) entry which is preliminary data.</text>
</comment>
<proteinExistence type="predicted"/>
<dbReference type="PANTHER" id="PTHR11472">
    <property type="entry name" value="DNA REPAIR DEAD HELICASE RAD3/XP-D SUBFAMILY MEMBER"/>
    <property type="match status" value="1"/>
</dbReference>
<organism evidence="1 2">
    <name type="scientific">Salvia divinorum</name>
    <name type="common">Maria pastora</name>
    <name type="synonym">Diviner's sage</name>
    <dbReference type="NCBI Taxonomy" id="28513"/>
    <lineage>
        <taxon>Eukaryota</taxon>
        <taxon>Viridiplantae</taxon>
        <taxon>Streptophyta</taxon>
        <taxon>Embryophyta</taxon>
        <taxon>Tracheophyta</taxon>
        <taxon>Spermatophyta</taxon>
        <taxon>Magnoliopsida</taxon>
        <taxon>eudicotyledons</taxon>
        <taxon>Gunneridae</taxon>
        <taxon>Pentapetalae</taxon>
        <taxon>asterids</taxon>
        <taxon>lamiids</taxon>
        <taxon>Lamiales</taxon>
        <taxon>Lamiaceae</taxon>
        <taxon>Nepetoideae</taxon>
        <taxon>Mentheae</taxon>
        <taxon>Salviinae</taxon>
        <taxon>Salvia</taxon>
        <taxon>Salvia subgen. Calosphace</taxon>
    </lineage>
</organism>
<keyword evidence="1" id="KW-0067">ATP-binding</keyword>
<dbReference type="InterPro" id="IPR045028">
    <property type="entry name" value="DinG/Rad3-like"/>
</dbReference>
<accession>A0ABD1FLA9</accession>
<sequence>MFFFIDSFTLFQRLSEIARCWTRDEASKELQEANISLQNFPNLQDCAKKAIEAASEDELDVFHLTGMTSFVLQGLFSTLNYFFSENGINPDQSAGPESSTSVHNFELVFQRVAKKDEGKGGSTNTFSLWCLIPAVVFKGIVESAQSVILTSGTLAPLNTFSSELGIDFGSRLEARHIIDIKSQVD</sequence>
<dbReference type="AlphaFoldDB" id="A0ABD1FLA9"/>
<dbReference type="Gene3D" id="1.10.275.40">
    <property type="match status" value="1"/>
</dbReference>
<dbReference type="GO" id="GO:0003678">
    <property type="term" value="F:DNA helicase activity"/>
    <property type="evidence" value="ECO:0007669"/>
    <property type="project" value="UniProtKB-EC"/>
</dbReference>
<dbReference type="EC" id="3.6.4.12" evidence="1"/>
<evidence type="ECO:0000313" key="2">
    <source>
        <dbReference type="Proteomes" id="UP001567538"/>
    </source>
</evidence>
<keyword evidence="1" id="KW-0347">Helicase</keyword>
<protein>
    <submittedName>
        <fullName evidence="1">DNA helicase</fullName>
        <ecNumber evidence="1">3.6.4.12</ecNumber>
    </submittedName>
</protein>
<keyword evidence="2" id="KW-1185">Reference proteome</keyword>
<name>A0ABD1FLA9_SALDI</name>
<dbReference type="EMBL" id="JBEAFC010000014">
    <property type="protein sequence ID" value="KAL1532619.1"/>
    <property type="molecule type" value="Genomic_DNA"/>
</dbReference>
<dbReference type="InterPro" id="IPR027417">
    <property type="entry name" value="P-loop_NTPase"/>
</dbReference>
<evidence type="ECO:0000313" key="1">
    <source>
        <dbReference type="EMBL" id="KAL1532619.1"/>
    </source>
</evidence>